<reference evidence="1 2" key="1">
    <citation type="submission" date="2018-05" db="EMBL/GenBank/DDBJ databases">
        <title>The genome of Vibrio coralliilyticus phage YC.</title>
        <authorList>
            <person name="Benler S."/>
        </authorList>
    </citation>
    <scope>NUCLEOTIDE SEQUENCE [LARGE SCALE GENOMIC DNA]</scope>
</reference>
<sequence>MLPVPTVPNLKFELTRAANGTSAVEEVVVFIANVAATVSVSEPTDRLQSGASHTITITSDQILSQQVTLRGGLDQDLGL</sequence>
<dbReference type="RefSeq" id="YP_009838402.1">
    <property type="nucleotide sequence ID" value="NC_048709.1"/>
</dbReference>
<protein>
    <submittedName>
        <fullName evidence="1">Uncharacterized protein</fullName>
    </submittedName>
</protein>
<dbReference type="GeneID" id="55608634"/>
<accession>A0A384ZSC5</accession>
<evidence type="ECO:0000313" key="1">
    <source>
        <dbReference type="EMBL" id="AXC34556.1"/>
    </source>
</evidence>
<keyword evidence="2" id="KW-1185">Reference proteome</keyword>
<dbReference type="Proteomes" id="UP000260311">
    <property type="component" value="Segment"/>
</dbReference>
<dbReference type="KEGG" id="vg:55608634"/>
<organism evidence="1 2">
    <name type="scientific">Vibrio phage YC</name>
    <dbReference type="NCBI Taxonomy" id="2267403"/>
    <lineage>
        <taxon>Viruses</taxon>
        <taxon>Duplodnaviria</taxon>
        <taxon>Heunggongvirae</taxon>
        <taxon>Uroviricota</taxon>
        <taxon>Caudoviricetes</taxon>
        <taxon>Pantevenvirales</taxon>
        <taxon>Ackermannviridae</taxon>
        <taxon>Campanilevirus</taxon>
        <taxon>Campanilevirus YC</taxon>
    </lineage>
</organism>
<proteinExistence type="predicted"/>
<evidence type="ECO:0000313" key="2">
    <source>
        <dbReference type="Proteomes" id="UP000260311"/>
    </source>
</evidence>
<name>A0A384ZSC5_9CAUD</name>
<dbReference type="EMBL" id="MH375644">
    <property type="protein sequence ID" value="AXC34556.1"/>
    <property type="molecule type" value="Genomic_DNA"/>
</dbReference>